<organism evidence="2 3">
    <name type="scientific">Allostreptomyces psammosilenae</name>
    <dbReference type="NCBI Taxonomy" id="1892865"/>
    <lineage>
        <taxon>Bacteria</taxon>
        <taxon>Bacillati</taxon>
        <taxon>Actinomycetota</taxon>
        <taxon>Actinomycetes</taxon>
        <taxon>Kitasatosporales</taxon>
        <taxon>Streptomycetaceae</taxon>
        <taxon>Allostreptomyces</taxon>
    </lineage>
</organism>
<feature type="region of interest" description="Disordered" evidence="1">
    <location>
        <begin position="165"/>
        <end position="185"/>
    </location>
</feature>
<accession>A0A852ZXN0</accession>
<dbReference type="Proteomes" id="UP000567795">
    <property type="component" value="Unassembled WGS sequence"/>
</dbReference>
<sequence length="185" mass="19205">MAMLHSSGELLMAGGTVHRSVAVVELDGGRWSCANMTVTVRDLGAPNAEVAAAGVYQLLARQNDVEVLPVTTAAGPAVVRVAAARTIWSPQDASAAGDVRDDEASLNPAADSSGHDGASWSVQVECWVPVSAGKRVAVFVLSTTEPRDLQFWQSVLADIVNTVTPQSSKEAVSGLPADREAGEPT</sequence>
<keyword evidence="3" id="KW-1185">Reference proteome</keyword>
<dbReference type="EMBL" id="JACBZD010000001">
    <property type="protein sequence ID" value="NYI06517.1"/>
    <property type="molecule type" value="Genomic_DNA"/>
</dbReference>
<name>A0A852ZXN0_9ACTN</name>
<evidence type="ECO:0000313" key="2">
    <source>
        <dbReference type="EMBL" id="NYI06517.1"/>
    </source>
</evidence>
<proteinExistence type="predicted"/>
<dbReference type="RefSeq" id="WP_179815086.1">
    <property type="nucleotide sequence ID" value="NZ_JACBZD010000001.1"/>
</dbReference>
<evidence type="ECO:0000256" key="1">
    <source>
        <dbReference type="SAM" id="MobiDB-lite"/>
    </source>
</evidence>
<protein>
    <submittedName>
        <fullName evidence="2">Uncharacterized protein</fullName>
    </submittedName>
</protein>
<dbReference type="AlphaFoldDB" id="A0A852ZXN0"/>
<reference evidence="2 3" key="1">
    <citation type="submission" date="2020-07" db="EMBL/GenBank/DDBJ databases">
        <title>Sequencing the genomes of 1000 actinobacteria strains.</title>
        <authorList>
            <person name="Klenk H.-P."/>
        </authorList>
    </citation>
    <scope>NUCLEOTIDE SEQUENCE [LARGE SCALE GENOMIC DNA]</scope>
    <source>
        <strain evidence="2 3">DSM 42178</strain>
    </source>
</reference>
<feature type="region of interest" description="Disordered" evidence="1">
    <location>
        <begin position="92"/>
        <end position="117"/>
    </location>
</feature>
<comment type="caution">
    <text evidence="2">The sequence shown here is derived from an EMBL/GenBank/DDBJ whole genome shotgun (WGS) entry which is preliminary data.</text>
</comment>
<evidence type="ECO:0000313" key="3">
    <source>
        <dbReference type="Proteomes" id="UP000567795"/>
    </source>
</evidence>
<gene>
    <name evidence="2" type="ORF">FHU37_003460</name>
</gene>